<gene>
    <name evidence="1" type="ORF">BofuT4_uP105350.1</name>
</gene>
<sequence>MAQGSVLERISSNHLRTSALPKYNSILPNDLLTSANHTSTASPYIDELNVEIYKDMDHRNSSMIQ</sequence>
<dbReference type="Proteomes" id="UP000008177">
    <property type="component" value="Unplaced contigs"/>
</dbReference>
<evidence type="ECO:0000313" key="1">
    <source>
        <dbReference type="EMBL" id="CCD34108.1"/>
    </source>
</evidence>
<proteinExistence type="predicted"/>
<dbReference type="InParanoid" id="G2Y9X0"/>
<reference evidence="2" key="1">
    <citation type="journal article" date="2011" name="PLoS Genet.">
        <title>Genomic analysis of the necrotrophic fungal pathogens Sclerotinia sclerotiorum and Botrytis cinerea.</title>
        <authorList>
            <person name="Amselem J."/>
            <person name="Cuomo C.A."/>
            <person name="van Kan J.A."/>
            <person name="Viaud M."/>
            <person name="Benito E.P."/>
            <person name="Couloux A."/>
            <person name="Coutinho P.M."/>
            <person name="de Vries R.P."/>
            <person name="Dyer P.S."/>
            <person name="Fillinger S."/>
            <person name="Fournier E."/>
            <person name="Gout L."/>
            <person name="Hahn M."/>
            <person name="Kohn L."/>
            <person name="Lapalu N."/>
            <person name="Plummer K.M."/>
            <person name="Pradier J.M."/>
            <person name="Quevillon E."/>
            <person name="Sharon A."/>
            <person name="Simon A."/>
            <person name="ten Have A."/>
            <person name="Tudzynski B."/>
            <person name="Tudzynski P."/>
            <person name="Wincker P."/>
            <person name="Andrew M."/>
            <person name="Anthouard V."/>
            <person name="Beever R.E."/>
            <person name="Beffa R."/>
            <person name="Benoit I."/>
            <person name="Bouzid O."/>
            <person name="Brault B."/>
            <person name="Chen Z."/>
            <person name="Choquer M."/>
            <person name="Collemare J."/>
            <person name="Cotton P."/>
            <person name="Danchin E.G."/>
            <person name="Da Silva C."/>
            <person name="Gautier A."/>
            <person name="Giraud C."/>
            <person name="Giraud T."/>
            <person name="Gonzalez C."/>
            <person name="Grossetete S."/>
            <person name="Guldener U."/>
            <person name="Henrissat B."/>
            <person name="Howlett B.J."/>
            <person name="Kodira C."/>
            <person name="Kretschmer M."/>
            <person name="Lappartient A."/>
            <person name="Leroch M."/>
            <person name="Levis C."/>
            <person name="Mauceli E."/>
            <person name="Neuveglise C."/>
            <person name="Oeser B."/>
            <person name="Pearson M."/>
            <person name="Poulain J."/>
            <person name="Poussereau N."/>
            <person name="Quesneville H."/>
            <person name="Rascle C."/>
            <person name="Schumacher J."/>
            <person name="Segurens B."/>
            <person name="Sexton A."/>
            <person name="Silva E."/>
            <person name="Sirven C."/>
            <person name="Soanes D.M."/>
            <person name="Talbot N.J."/>
            <person name="Templeton M."/>
            <person name="Yandava C."/>
            <person name="Yarden O."/>
            <person name="Zeng Q."/>
            <person name="Rollins J.A."/>
            <person name="Lebrun M.H."/>
            <person name="Dickman M."/>
        </authorList>
    </citation>
    <scope>NUCLEOTIDE SEQUENCE [LARGE SCALE GENOMIC DNA]</scope>
    <source>
        <strain evidence="2">T4</strain>
    </source>
</reference>
<organism evidence="1 2">
    <name type="scientific">Botryotinia fuckeliana (strain T4)</name>
    <name type="common">Noble rot fungus</name>
    <name type="synonym">Botrytis cinerea</name>
    <dbReference type="NCBI Taxonomy" id="999810"/>
    <lineage>
        <taxon>Eukaryota</taxon>
        <taxon>Fungi</taxon>
        <taxon>Dikarya</taxon>
        <taxon>Ascomycota</taxon>
        <taxon>Pezizomycotina</taxon>
        <taxon>Leotiomycetes</taxon>
        <taxon>Helotiales</taxon>
        <taxon>Sclerotiniaceae</taxon>
        <taxon>Botrytis</taxon>
    </lineage>
</organism>
<accession>G2Y9X0</accession>
<evidence type="ECO:0000313" key="2">
    <source>
        <dbReference type="Proteomes" id="UP000008177"/>
    </source>
</evidence>
<dbReference type="AlphaFoldDB" id="G2Y9X0"/>
<dbReference type="EMBL" id="FQ790301">
    <property type="protein sequence ID" value="CCD34108.1"/>
    <property type="molecule type" value="Genomic_DNA"/>
</dbReference>
<name>G2Y9X0_BOTF4</name>
<protein>
    <submittedName>
        <fullName evidence="1">Uncharacterized protein</fullName>
    </submittedName>
</protein>
<dbReference type="HOGENOM" id="CLU_2849420_0_0_1"/>